<dbReference type="AlphaFoldDB" id="A0A0F9IGR1"/>
<comment type="caution">
    <text evidence="1">The sequence shown here is derived from an EMBL/GenBank/DDBJ whole genome shotgun (WGS) entry which is preliminary data.</text>
</comment>
<name>A0A0F9IGR1_9ZZZZ</name>
<evidence type="ECO:0000313" key="1">
    <source>
        <dbReference type="EMBL" id="KKM26687.1"/>
    </source>
</evidence>
<organism evidence="1">
    <name type="scientific">marine sediment metagenome</name>
    <dbReference type="NCBI Taxonomy" id="412755"/>
    <lineage>
        <taxon>unclassified sequences</taxon>
        <taxon>metagenomes</taxon>
        <taxon>ecological metagenomes</taxon>
    </lineage>
</organism>
<proteinExistence type="predicted"/>
<sequence length="60" mass="7507">MNRYKYTKKEAIELGKRNFRYNVLYIVGLEETADIFWDAWHLQYKPENKYSRIFKRMLNL</sequence>
<reference evidence="1" key="1">
    <citation type="journal article" date="2015" name="Nature">
        <title>Complex archaea that bridge the gap between prokaryotes and eukaryotes.</title>
        <authorList>
            <person name="Spang A."/>
            <person name="Saw J.H."/>
            <person name="Jorgensen S.L."/>
            <person name="Zaremba-Niedzwiedzka K."/>
            <person name="Martijn J."/>
            <person name="Lind A.E."/>
            <person name="van Eijk R."/>
            <person name="Schleper C."/>
            <person name="Guy L."/>
            <person name="Ettema T.J."/>
        </authorList>
    </citation>
    <scope>NUCLEOTIDE SEQUENCE</scope>
</reference>
<protein>
    <submittedName>
        <fullName evidence="1">Uncharacterized protein</fullName>
    </submittedName>
</protein>
<accession>A0A0F9IGR1</accession>
<gene>
    <name evidence="1" type="ORF">LCGC14_1582210</name>
</gene>
<dbReference type="EMBL" id="LAZR01012466">
    <property type="protein sequence ID" value="KKM26687.1"/>
    <property type="molecule type" value="Genomic_DNA"/>
</dbReference>